<dbReference type="EMBL" id="UYRT01086181">
    <property type="protein sequence ID" value="VDN31019.1"/>
    <property type="molecule type" value="Genomic_DNA"/>
</dbReference>
<sequence>MDAGIMKDDNHVDLARIAENFSGLKSSYASGWEYPSSGANIHVNMAALRRAFSPVVSYCYIGGSQASMRRVVPALLLRYYLFLAAFLPRSPKPTVSLDADNKNRKRDNAGRGILTLLL</sequence>
<evidence type="ECO:0000313" key="1">
    <source>
        <dbReference type="EMBL" id="VDN31019.1"/>
    </source>
</evidence>
<organism evidence="3">
    <name type="scientific">Gongylonema pulchrum</name>
    <dbReference type="NCBI Taxonomy" id="637853"/>
    <lineage>
        <taxon>Eukaryota</taxon>
        <taxon>Metazoa</taxon>
        <taxon>Ecdysozoa</taxon>
        <taxon>Nematoda</taxon>
        <taxon>Chromadorea</taxon>
        <taxon>Rhabditida</taxon>
        <taxon>Spirurina</taxon>
        <taxon>Spiruromorpha</taxon>
        <taxon>Spiruroidea</taxon>
        <taxon>Gongylonematidae</taxon>
        <taxon>Gongylonema</taxon>
    </lineage>
</organism>
<reference evidence="1 2" key="2">
    <citation type="submission" date="2018-11" db="EMBL/GenBank/DDBJ databases">
        <authorList>
            <consortium name="Pathogen Informatics"/>
        </authorList>
    </citation>
    <scope>NUCLEOTIDE SEQUENCE [LARGE SCALE GENOMIC DNA]</scope>
</reference>
<keyword evidence="2" id="KW-1185">Reference proteome</keyword>
<reference evidence="3" key="1">
    <citation type="submission" date="2016-06" db="UniProtKB">
        <authorList>
            <consortium name="WormBaseParasite"/>
        </authorList>
    </citation>
    <scope>IDENTIFICATION</scope>
</reference>
<protein>
    <submittedName>
        <fullName evidence="3">Peptidase_M15_3 domain-containing protein</fullName>
    </submittedName>
</protein>
<proteinExistence type="predicted"/>
<dbReference type="WBParaSite" id="GPUH_0001810901-mRNA-1">
    <property type="protein sequence ID" value="GPUH_0001810901-mRNA-1"/>
    <property type="gene ID" value="GPUH_0001810901"/>
</dbReference>
<dbReference type="Proteomes" id="UP000271098">
    <property type="component" value="Unassembled WGS sequence"/>
</dbReference>
<gene>
    <name evidence="1" type="ORF">GPUH_LOCUS18084</name>
</gene>
<evidence type="ECO:0000313" key="2">
    <source>
        <dbReference type="Proteomes" id="UP000271098"/>
    </source>
</evidence>
<evidence type="ECO:0000313" key="3">
    <source>
        <dbReference type="WBParaSite" id="GPUH_0001810901-mRNA-1"/>
    </source>
</evidence>
<name>A0A183EAU3_9BILA</name>
<dbReference type="AlphaFoldDB" id="A0A183EAU3"/>
<accession>A0A183EAU3</accession>